<reference evidence="14" key="1">
    <citation type="submission" date="2018-04" db="EMBL/GenBank/DDBJ databases">
        <authorList>
            <person name="Cornet L."/>
        </authorList>
    </citation>
    <scope>NUCLEOTIDE SEQUENCE [LARGE SCALE GENOMIC DNA]</scope>
</reference>
<organism evidence="13 14">
    <name type="scientific">Phormidesmis priestleyi</name>
    <dbReference type="NCBI Taxonomy" id="268141"/>
    <lineage>
        <taxon>Bacteria</taxon>
        <taxon>Bacillati</taxon>
        <taxon>Cyanobacteriota</taxon>
        <taxon>Cyanophyceae</taxon>
        <taxon>Leptolyngbyales</taxon>
        <taxon>Leptolyngbyaceae</taxon>
        <taxon>Phormidesmis</taxon>
    </lineage>
</organism>
<evidence type="ECO:0000259" key="11">
    <source>
        <dbReference type="PROSITE" id="PS50109"/>
    </source>
</evidence>
<gene>
    <name evidence="13" type="ORF">DCF15_20505</name>
</gene>
<dbReference type="PRINTS" id="PR00344">
    <property type="entry name" value="BCTRLSENSOR"/>
</dbReference>
<dbReference type="SMART" id="SM00388">
    <property type="entry name" value="HisKA"/>
    <property type="match status" value="1"/>
</dbReference>
<evidence type="ECO:0000256" key="7">
    <source>
        <dbReference type="ARBA" id="ARBA00023012"/>
    </source>
</evidence>
<dbReference type="InterPro" id="IPR003594">
    <property type="entry name" value="HATPase_dom"/>
</dbReference>
<evidence type="ECO:0000259" key="12">
    <source>
        <dbReference type="PROSITE" id="PS50110"/>
    </source>
</evidence>
<evidence type="ECO:0000256" key="2">
    <source>
        <dbReference type="ARBA" id="ARBA00006402"/>
    </source>
</evidence>
<dbReference type="CDD" id="cd00082">
    <property type="entry name" value="HisKA"/>
    <property type="match status" value="1"/>
</dbReference>
<dbReference type="SUPFAM" id="SSF47384">
    <property type="entry name" value="Homodimeric domain of signal transducing histidine kinase"/>
    <property type="match status" value="1"/>
</dbReference>
<dbReference type="InterPro" id="IPR005467">
    <property type="entry name" value="His_kinase_dom"/>
</dbReference>
<dbReference type="InterPro" id="IPR003661">
    <property type="entry name" value="HisK_dim/P_dom"/>
</dbReference>
<feature type="modified residue" description="4-aspartylphosphate" evidence="9">
    <location>
        <position position="8"/>
    </location>
</feature>
<comment type="catalytic activity">
    <reaction evidence="1">
        <text>ATP + protein L-histidine = ADP + protein N-phospho-L-histidine.</text>
        <dbReference type="EC" id="2.7.13.3"/>
    </reaction>
</comment>
<keyword evidence="4 9" id="KW-0597">Phosphoprotein</keyword>
<dbReference type="InterPro" id="IPR011006">
    <property type="entry name" value="CheY-like_superfamily"/>
</dbReference>
<evidence type="ECO:0000256" key="10">
    <source>
        <dbReference type="SAM" id="Coils"/>
    </source>
</evidence>
<dbReference type="Pfam" id="PF00512">
    <property type="entry name" value="HisKA"/>
    <property type="match status" value="1"/>
</dbReference>
<keyword evidence="7" id="KW-0902">Two-component regulatory system</keyword>
<comment type="caution">
    <text evidence="13">The sequence shown here is derived from an EMBL/GenBank/DDBJ whole genome shotgun (WGS) entry which is preliminary data.</text>
</comment>
<name>A0A2W4WM83_9CYAN</name>
<dbReference type="Gene3D" id="1.10.287.130">
    <property type="match status" value="1"/>
</dbReference>
<feature type="domain" description="Histidine kinase" evidence="11">
    <location>
        <begin position="131"/>
        <end position="355"/>
    </location>
</feature>
<dbReference type="Gene3D" id="3.40.50.2300">
    <property type="match status" value="1"/>
</dbReference>
<keyword evidence="10" id="KW-0175">Coiled coil</keyword>
<dbReference type="AlphaFoldDB" id="A0A2W4WM83"/>
<sequence length="390" mass="43551">RYDCIFLDYNLPGKSGLELTKLIRQRGIKVPLIVLTGQGDEQTAVKLMKAGASEYLPKSKLSAEAIARLMRSALRMYQAEMLIDRVNYDLREKNKLLEEQNRELERQRQYIYRQNLRLQEVSRLKSEFLATMSHELRTPLNAIIGFSQILLSKTKGSLSDQQRNMLERVLANGRNLLELINDILALSKIEAGRLSLKAKEVNLATLVTSTADELQSLADQKSLCLEVDVSLNAAVVVNDEMRLRQILANLLSNAIKFTDDGWVQVQVSDRPARAGERDEILILVTDTGCGISAVEQAYIFDPFHQADQKVTRKHAGTGLGLAITHSLVSMMGGSITLQSEPNEGSVFRVMLPRSVQAENDRYASMNDNKDNNYCGAERTAVSKLAASKHS</sequence>
<dbReference type="Pfam" id="PF02518">
    <property type="entry name" value="HATPase_c"/>
    <property type="match status" value="1"/>
</dbReference>
<comment type="similarity">
    <text evidence="2">In the N-terminal section; belongs to the phytochrome family.</text>
</comment>
<evidence type="ECO:0000313" key="14">
    <source>
        <dbReference type="Proteomes" id="UP000249794"/>
    </source>
</evidence>
<protein>
    <recommendedName>
        <fullName evidence="8">Circadian input-output histidine kinase CikA</fullName>
        <ecNumber evidence="3">2.7.13.3</ecNumber>
    </recommendedName>
</protein>
<evidence type="ECO:0000256" key="9">
    <source>
        <dbReference type="PROSITE-ProRule" id="PRU00169"/>
    </source>
</evidence>
<feature type="coiled-coil region" evidence="10">
    <location>
        <begin position="83"/>
        <end position="114"/>
    </location>
</feature>
<dbReference type="SMART" id="SM00387">
    <property type="entry name" value="HATPase_c"/>
    <property type="match status" value="1"/>
</dbReference>
<reference evidence="13 14" key="2">
    <citation type="submission" date="2018-06" db="EMBL/GenBank/DDBJ databases">
        <title>Metagenomic assembly of (sub)arctic Cyanobacteria and their associated microbiome from non-axenic cultures.</title>
        <authorList>
            <person name="Baurain D."/>
        </authorList>
    </citation>
    <scope>NUCLEOTIDE SEQUENCE [LARGE SCALE GENOMIC DNA]</scope>
    <source>
        <strain evidence="13">ULC027bin1</strain>
    </source>
</reference>
<dbReference type="PANTHER" id="PTHR43047">
    <property type="entry name" value="TWO-COMPONENT HISTIDINE PROTEIN KINASE"/>
    <property type="match status" value="1"/>
</dbReference>
<dbReference type="PROSITE" id="PS50109">
    <property type="entry name" value="HIS_KIN"/>
    <property type="match status" value="1"/>
</dbReference>
<dbReference type="GO" id="GO:0000155">
    <property type="term" value="F:phosphorelay sensor kinase activity"/>
    <property type="evidence" value="ECO:0007669"/>
    <property type="project" value="InterPro"/>
</dbReference>
<dbReference type="EMBL" id="QBMP01000317">
    <property type="protein sequence ID" value="PZO46264.1"/>
    <property type="molecule type" value="Genomic_DNA"/>
</dbReference>
<dbReference type="CDD" id="cd00156">
    <property type="entry name" value="REC"/>
    <property type="match status" value="1"/>
</dbReference>
<evidence type="ECO:0000313" key="13">
    <source>
        <dbReference type="EMBL" id="PZO46264.1"/>
    </source>
</evidence>
<dbReference type="SUPFAM" id="SSF52172">
    <property type="entry name" value="CheY-like"/>
    <property type="match status" value="1"/>
</dbReference>
<feature type="non-terminal residue" evidence="13">
    <location>
        <position position="1"/>
    </location>
</feature>
<dbReference type="Proteomes" id="UP000249794">
    <property type="component" value="Unassembled WGS sequence"/>
</dbReference>
<dbReference type="InterPro" id="IPR004358">
    <property type="entry name" value="Sig_transdc_His_kin-like_C"/>
</dbReference>
<evidence type="ECO:0000256" key="4">
    <source>
        <dbReference type="ARBA" id="ARBA00022553"/>
    </source>
</evidence>
<evidence type="ECO:0000256" key="8">
    <source>
        <dbReference type="ARBA" id="ARBA00074306"/>
    </source>
</evidence>
<accession>A0A2W4WM83</accession>
<feature type="domain" description="Response regulatory" evidence="12">
    <location>
        <begin position="1"/>
        <end position="73"/>
    </location>
</feature>
<proteinExistence type="inferred from homology"/>
<dbReference type="InterPro" id="IPR001789">
    <property type="entry name" value="Sig_transdc_resp-reg_receiver"/>
</dbReference>
<dbReference type="Gene3D" id="3.30.565.10">
    <property type="entry name" value="Histidine kinase-like ATPase, C-terminal domain"/>
    <property type="match status" value="1"/>
</dbReference>
<evidence type="ECO:0000256" key="6">
    <source>
        <dbReference type="ARBA" id="ARBA00022777"/>
    </source>
</evidence>
<evidence type="ECO:0000256" key="5">
    <source>
        <dbReference type="ARBA" id="ARBA00022679"/>
    </source>
</evidence>
<dbReference type="CDD" id="cd16922">
    <property type="entry name" value="HATPase_EvgS-ArcB-TorS-like"/>
    <property type="match status" value="1"/>
</dbReference>
<dbReference type="GO" id="GO:0005886">
    <property type="term" value="C:plasma membrane"/>
    <property type="evidence" value="ECO:0007669"/>
    <property type="project" value="TreeGrafter"/>
</dbReference>
<dbReference type="EC" id="2.7.13.3" evidence="3"/>
<evidence type="ECO:0000256" key="3">
    <source>
        <dbReference type="ARBA" id="ARBA00012438"/>
    </source>
</evidence>
<dbReference type="InterPro" id="IPR036890">
    <property type="entry name" value="HATPase_C_sf"/>
</dbReference>
<dbReference type="PROSITE" id="PS50110">
    <property type="entry name" value="RESPONSE_REGULATORY"/>
    <property type="match status" value="1"/>
</dbReference>
<dbReference type="PANTHER" id="PTHR43047:SF72">
    <property type="entry name" value="OSMOSENSING HISTIDINE PROTEIN KINASE SLN1"/>
    <property type="match status" value="1"/>
</dbReference>
<dbReference type="SUPFAM" id="SSF55874">
    <property type="entry name" value="ATPase domain of HSP90 chaperone/DNA topoisomerase II/histidine kinase"/>
    <property type="match status" value="1"/>
</dbReference>
<dbReference type="InterPro" id="IPR036097">
    <property type="entry name" value="HisK_dim/P_sf"/>
</dbReference>
<dbReference type="GO" id="GO:0009927">
    <property type="term" value="F:histidine phosphotransfer kinase activity"/>
    <property type="evidence" value="ECO:0007669"/>
    <property type="project" value="TreeGrafter"/>
</dbReference>
<keyword evidence="6 13" id="KW-0418">Kinase</keyword>
<keyword evidence="5" id="KW-0808">Transferase</keyword>
<dbReference type="FunFam" id="3.30.565.10:FF:000010">
    <property type="entry name" value="Sensor histidine kinase RcsC"/>
    <property type="match status" value="1"/>
</dbReference>
<evidence type="ECO:0000256" key="1">
    <source>
        <dbReference type="ARBA" id="ARBA00000085"/>
    </source>
</evidence>
<dbReference type="Pfam" id="PF00072">
    <property type="entry name" value="Response_reg"/>
    <property type="match status" value="1"/>
</dbReference>